<evidence type="ECO:0000259" key="2">
    <source>
        <dbReference type="PROSITE" id="PS51253"/>
    </source>
</evidence>
<dbReference type="EMBL" id="QJNU01001418">
    <property type="protein sequence ID" value="RYO76737.1"/>
    <property type="molecule type" value="Genomic_DNA"/>
</dbReference>
<dbReference type="Pfam" id="PF03221">
    <property type="entry name" value="HTH_Tnp_Tc5"/>
    <property type="match status" value="1"/>
</dbReference>
<organism evidence="3 4">
    <name type="scientific">Monosporascus ibericus</name>
    <dbReference type="NCBI Taxonomy" id="155417"/>
    <lineage>
        <taxon>Eukaryota</taxon>
        <taxon>Fungi</taxon>
        <taxon>Dikarya</taxon>
        <taxon>Ascomycota</taxon>
        <taxon>Pezizomycotina</taxon>
        <taxon>Sordariomycetes</taxon>
        <taxon>Xylariomycetidae</taxon>
        <taxon>Xylariales</taxon>
        <taxon>Xylariales incertae sedis</taxon>
        <taxon>Monosporascus</taxon>
    </lineage>
</organism>
<dbReference type="PANTHER" id="PTHR19303">
    <property type="entry name" value="TRANSPOSON"/>
    <property type="match status" value="1"/>
</dbReference>
<dbReference type="STRING" id="155417.A0A4Q4ST20"/>
<dbReference type="Pfam" id="PF03184">
    <property type="entry name" value="DDE_1"/>
    <property type="match status" value="1"/>
</dbReference>
<dbReference type="AlphaFoldDB" id="A0A4Q4ST20"/>
<keyword evidence="1" id="KW-0238">DNA-binding</keyword>
<protein>
    <recommendedName>
        <fullName evidence="2">HTH CENPB-type domain-containing protein</fullName>
    </recommendedName>
</protein>
<proteinExistence type="predicted"/>
<name>A0A4Q4ST20_9PEZI</name>
<dbReference type="InterPro" id="IPR050863">
    <property type="entry name" value="CenT-Element_Derived"/>
</dbReference>
<dbReference type="PROSITE" id="PS51253">
    <property type="entry name" value="HTH_CENPB"/>
    <property type="match status" value="1"/>
</dbReference>
<dbReference type="OrthoDB" id="4721439at2759"/>
<comment type="caution">
    <text evidence="3">The sequence shown here is derived from an EMBL/GenBank/DDBJ whole genome shotgun (WGS) entry which is preliminary data.</text>
</comment>
<sequence length="462" mass="53246">MGLAAQLRAAKASDEVANGRSIRAASKLHQVERTYLRRRIEGIQTQEEYNKSRQKVTDVLEDRLAKWIVTQGQLGYAPPHARFRAYAQRLLIKSGSRERLGKRWVTRFLQRHHEVRTLKGRAIDYRRLNGATEATYEFGMMEGMGENSLVLGEAFKKFILLRDAFKHAWISVIACISADGRALPPLIIFSGVNVQQQWFPDTEDQPYEDWYFTASSNGWTNTDIGLKWLREVFIPHTKPANPREWRLLIIDGHNSYTTEEFMWTCLINRIYIVFLPSHSSHVWQPLDVGVFSVLKRRFRYWFRERCYGRSSEATDKTDFLWALATAWKEVMGVSRYIKQGFKASGMWPVDRDRALKSPYVKKSDGLDTPKSSKDLKILEKALIKVDPAFGKATGRLLFRKVGKALDISNSELTALENHNNQLTSALEKAHPKKLKKVETDPNQEFVRLKNVREVKAGLKSNL</sequence>
<accession>A0A4Q4ST20</accession>
<gene>
    <name evidence="3" type="ORF">DL764_010281</name>
</gene>
<dbReference type="Proteomes" id="UP000293360">
    <property type="component" value="Unassembled WGS sequence"/>
</dbReference>
<keyword evidence="4" id="KW-1185">Reference proteome</keyword>
<feature type="domain" description="HTH CENPB-type" evidence="2">
    <location>
        <begin position="48"/>
        <end position="118"/>
    </location>
</feature>
<evidence type="ECO:0000256" key="1">
    <source>
        <dbReference type="ARBA" id="ARBA00023125"/>
    </source>
</evidence>
<evidence type="ECO:0000313" key="3">
    <source>
        <dbReference type="EMBL" id="RYO76737.1"/>
    </source>
</evidence>
<dbReference type="Gene3D" id="3.30.420.10">
    <property type="entry name" value="Ribonuclease H-like superfamily/Ribonuclease H"/>
    <property type="match status" value="1"/>
</dbReference>
<dbReference type="InterPro" id="IPR006600">
    <property type="entry name" value="HTH_CenpB_DNA-bd_dom"/>
</dbReference>
<dbReference type="GO" id="GO:0005634">
    <property type="term" value="C:nucleus"/>
    <property type="evidence" value="ECO:0007669"/>
    <property type="project" value="TreeGrafter"/>
</dbReference>
<evidence type="ECO:0000313" key="4">
    <source>
        <dbReference type="Proteomes" id="UP000293360"/>
    </source>
</evidence>
<reference evidence="3 4" key="1">
    <citation type="submission" date="2018-06" db="EMBL/GenBank/DDBJ databases">
        <title>Complete Genomes of Monosporascus.</title>
        <authorList>
            <person name="Robinson A.J."/>
            <person name="Natvig D.O."/>
        </authorList>
    </citation>
    <scope>NUCLEOTIDE SEQUENCE [LARGE SCALE GENOMIC DNA]</scope>
    <source>
        <strain evidence="3 4">CBS 110550</strain>
    </source>
</reference>
<dbReference type="PANTHER" id="PTHR19303:SF74">
    <property type="entry name" value="POGO TRANSPOSABLE ELEMENT WITH KRAB DOMAIN"/>
    <property type="match status" value="1"/>
</dbReference>
<dbReference type="SMART" id="SM00674">
    <property type="entry name" value="CENPB"/>
    <property type="match status" value="1"/>
</dbReference>
<dbReference type="InterPro" id="IPR036397">
    <property type="entry name" value="RNaseH_sf"/>
</dbReference>
<dbReference type="GO" id="GO:0003677">
    <property type="term" value="F:DNA binding"/>
    <property type="evidence" value="ECO:0007669"/>
    <property type="project" value="UniProtKB-KW"/>
</dbReference>
<dbReference type="InterPro" id="IPR004875">
    <property type="entry name" value="DDE_SF_endonuclease_dom"/>
</dbReference>